<keyword evidence="1" id="KW-0560">Oxidoreductase</keyword>
<dbReference type="GO" id="GO:0016491">
    <property type="term" value="F:oxidoreductase activity"/>
    <property type="evidence" value="ECO:0007669"/>
    <property type="project" value="UniProtKB-KW"/>
</dbReference>
<evidence type="ECO:0000256" key="1">
    <source>
        <dbReference type="ARBA" id="ARBA00023002"/>
    </source>
</evidence>
<dbReference type="Gene3D" id="3.20.20.220">
    <property type="match status" value="1"/>
</dbReference>
<reference evidence="2 3" key="1">
    <citation type="submission" date="2019-03" db="EMBL/GenBank/DDBJ databases">
        <title>Genomic Encyclopedia of Type Strains, Phase IV (KMG-IV): sequencing the most valuable type-strain genomes for metagenomic binning, comparative biology and taxonomic classification.</title>
        <authorList>
            <person name="Goeker M."/>
        </authorList>
    </citation>
    <scope>NUCLEOTIDE SEQUENCE [LARGE SCALE GENOMIC DNA]</scope>
    <source>
        <strain evidence="2 3">DSM 21153</strain>
    </source>
</reference>
<dbReference type="InterPro" id="IPR029041">
    <property type="entry name" value="FAD-linked_oxidoreductase-like"/>
</dbReference>
<proteinExistence type="predicted"/>
<name>A0A4R1YZ53_9RHOB</name>
<organism evidence="2 3">
    <name type="scientific">Rhodovulum steppense</name>
    <dbReference type="NCBI Taxonomy" id="540251"/>
    <lineage>
        <taxon>Bacteria</taxon>
        <taxon>Pseudomonadati</taxon>
        <taxon>Pseudomonadota</taxon>
        <taxon>Alphaproteobacteria</taxon>
        <taxon>Rhodobacterales</taxon>
        <taxon>Paracoccaceae</taxon>
        <taxon>Rhodovulum</taxon>
    </lineage>
</organism>
<dbReference type="AlphaFoldDB" id="A0A4R1YZ53"/>
<keyword evidence="3" id="KW-1185">Reference proteome</keyword>
<evidence type="ECO:0000313" key="3">
    <source>
        <dbReference type="Proteomes" id="UP000295277"/>
    </source>
</evidence>
<dbReference type="EMBL" id="SLVM01000004">
    <property type="protein sequence ID" value="TCM86535.1"/>
    <property type="molecule type" value="Genomic_DNA"/>
</dbReference>
<protein>
    <submittedName>
        <fullName evidence="2">Methylenetetrahydrofolate reductase (NADPH)</fullName>
    </submittedName>
</protein>
<dbReference type="Proteomes" id="UP000295277">
    <property type="component" value="Unassembled WGS sequence"/>
</dbReference>
<comment type="caution">
    <text evidence="2">The sequence shown here is derived from an EMBL/GenBank/DDBJ whole genome shotgun (WGS) entry which is preliminary data.</text>
</comment>
<gene>
    <name evidence="2" type="ORF">EV216_10486</name>
</gene>
<evidence type="ECO:0000313" key="2">
    <source>
        <dbReference type="EMBL" id="TCM86535.1"/>
    </source>
</evidence>
<dbReference type="SUPFAM" id="SSF51730">
    <property type="entry name" value="FAD-linked oxidoreductase"/>
    <property type="match status" value="1"/>
</dbReference>
<sequence>MGTGVNRLWETAMGLFQFGRQETARPASGTLAAFLRGYSIEVMPRTLAALPDFRTLLPRGTRVYIAHLDGTEIADMIGAAARLRTWGFEPMPHIPARSIPDRAAFADLLARYRGEAGVREALVIAGGRANPLGEFHSSMQLLETGLFDRAGFTRLHVAGHPEGSRDIDPDGSDRLVAEALAWKQAFSERTDAAMGIVTQFAFEAAPVIAWADRLRAEGIALPIHLGVAGPAKLQTLVKFAVACGVGPSLKVLQRRARDVSKLVLPFTPDAFLTDLAAAAARRPGDFPIAGVHFFPLGGIATNAAWLAERGLAPTPEN</sequence>
<accession>A0A4R1YZ53</accession>